<dbReference type="Gene3D" id="1.10.3210.10">
    <property type="entry name" value="Hypothetical protein af1432"/>
    <property type="match status" value="1"/>
</dbReference>
<protein>
    <submittedName>
        <fullName evidence="2">HD superfamily metal-dependent phosphohydrolase</fullName>
    </submittedName>
</protein>
<dbReference type="InParanoid" id="I3TF09"/>
<dbReference type="GO" id="GO:0016787">
    <property type="term" value="F:hydrolase activity"/>
    <property type="evidence" value="ECO:0007669"/>
    <property type="project" value="UniProtKB-KW"/>
</dbReference>
<dbReference type="EMBL" id="CP003531">
    <property type="protein sequence ID" value="AFK51347.1"/>
    <property type="molecule type" value="Genomic_DNA"/>
</dbReference>
<name>I3TF09_THEC1</name>
<sequence>MAVSQLLDRLLEYAGSIGDPRIRQVVQDMLKDPVLTFTDARPQVTLHESPAAPRKHHFFTGGLLLHTLGVVELAVRIRDYVETVYGLKADRDLVIAAAILHDLFKYYQYEKDEAEGGYKPRGDWYVSHDYSLVAELAKRGAPDRLIRAVVEAHGLQPFTTLEGLIVHIADSADARLVDILQQVLVNNLKTLDKEGCNPIKVIDEKARRVGANRVFESLFEDRGKLIESFKQYCGGGS</sequence>
<dbReference type="CDD" id="cd00077">
    <property type="entry name" value="HDc"/>
    <property type="match status" value="1"/>
</dbReference>
<feature type="domain" description="HD/PDEase" evidence="1">
    <location>
        <begin position="59"/>
        <end position="184"/>
    </location>
</feature>
<reference evidence="2 3" key="1">
    <citation type="journal article" date="2012" name="J. Bacteriol.">
        <title>Complete genome sequence of the hyperthermophilic cellulolytic Crenarchaeon 'Thermogladius cellulolyticus' 1633.</title>
        <authorList>
            <person name="Mardanov A.V."/>
            <person name="Kochetkova T.V."/>
            <person name="Beletsky A.V."/>
            <person name="Bonch-Osmolovskaya E.A."/>
            <person name="Ravin N.V."/>
            <person name="Skryabin K.G."/>
        </authorList>
    </citation>
    <scope>NUCLEOTIDE SEQUENCE [LARGE SCALE GENOMIC DNA]</scope>
    <source>
        <strain evidence="3">DSM 22663 / VKM B-2946 / 1633</strain>
    </source>
</reference>
<gene>
    <name evidence="2" type="ordered locus">TCELL_0923</name>
</gene>
<dbReference type="GeneID" id="13013240"/>
<dbReference type="AlphaFoldDB" id="I3TF09"/>
<evidence type="ECO:0000259" key="1">
    <source>
        <dbReference type="SMART" id="SM00471"/>
    </source>
</evidence>
<accession>I3TF09</accession>
<dbReference type="NCBIfam" id="TIGR00277">
    <property type="entry name" value="HDIG"/>
    <property type="match status" value="1"/>
</dbReference>
<dbReference type="SMART" id="SM00471">
    <property type="entry name" value="HDc"/>
    <property type="match status" value="1"/>
</dbReference>
<organism evidence="2 3">
    <name type="scientific">Thermogladius calderae (strain DSM 22663 / VKM B-2946 / 1633)</name>
    <dbReference type="NCBI Taxonomy" id="1184251"/>
    <lineage>
        <taxon>Archaea</taxon>
        <taxon>Thermoproteota</taxon>
        <taxon>Thermoprotei</taxon>
        <taxon>Desulfurococcales</taxon>
        <taxon>Desulfurococcaceae</taxon>
        <taxon>Thermogladius</taxon>
    </lineage>
</organism>
<dbReference type="Pfam" id="PF01966">
    <property type="entry name" value="HD"/>
    <property type="match status" value="1"/>
</dbReference>
<dbReference type="InterPro" id="IPR003607">
    <property type="entry name" value="HD/PDEase_dom"/>
</dbReference>
<dbReference type="eggNOG" id="arCOG01861">
    <property type="taxonomic scope" value="Archaea"/>
</dbReference>
<dbReference type="HOGENOM" id="CLU_1109506_0_0_2"/>
<dbReference type="RefSeq" id="WP_014737597.1">
    <property type="nucleotide sequence ID" value="NC_017954.1"/>
</dbReference>
<dbReference type="InterPro" id="IPR006674">
    <property type="entry name" value="HD_domain"/>
</dbReference>
<dbReference type="Proteomes" id="UP000005270">
    <property type="component" value="Chromosome"/>
</dbReference>
<dbReference type="SUPFAM" id="SSF109604">
    <property type="entry name" value="HD-domain/PDEase-like"/>
    <property type="match status" value="1"/>
</dbReference>
<dbReference type="InterPro" id="IPR006675">
    <property type="entry name" value="HDIG_dom"/>
</dbReference>
<keyword evidence="2" id="KW-0378">Hydrolase</keyword>
<keyword evidence="3" id="KW-1185">Reference proteome</keyword>
<evidence type="ECO:0000313" key="2">
    <source>
        <dbReference type="EMBL" id="AFK51347.1"/>
    </source>
</evidence>
<dbReference type="KEGG" id="thg:TCELL_0923"/>
<evidence type="ECO:0000313" key="3">
    <source>
        <dbReference type="Proteomes" id="UP000005270"/>
    </source>
</evidence>
<dbReference type="STRING" id="1184251.TCELL_0923"/>
<proteinExistence type="predicted"/>